<feature type="transmembrane region" description="Helical" evidence="3">
    <location>
        <begin position="63"/>
        <end position="83"/>
    </location>
</feature>
<dbReference type="Pfam" id="PF01066">
    <property type="entry name" value="CDP-OH_P_transf"/>
    <property type="match status" value="1"/>
</dbReference>
<dbReference type="EMBL" id="FUWY01000004">
    <property type="protein sequence ID" value="SJZ79758.1"/>
    <property type="molecule type" value="Genomic_DNA"/>
</dbReference>
<keyword evidence="3" id="KW-0812">Transmembrane</keyword>
<dbReference type="OrthoDB" id="9785031at2"/>
<proteinExistence type="inferred from homology"/>
<keyword evidence="3" id="KW-0472">Membrane</keyword>
<dbReference type="AlphaFoldDB" id="A0A1T4NLX3"/>
<evidence type="ECO:0000256" key="1">
    <source>
        <dbReference type="ARBA" id="ARBA00022679"/>
    </source>
</evidence>
<evidence type="ECO:0000256" key="2">
    <source>
        <dbReference type="RuleBase" id="RU003750"/>
    </source>
</evidence>
<dbReference type="InterPro" id="IPR043130">
    <property type="entry name" value="CDP-OH_PTrfase_TM_dom"/>
</dbReference>
<dbReference type="RefSeq" id="WP_159443763.1">
    <property type="nucleotide sequence ID" value="NZ_FUWY01000004.1"/>
</dbReference>
<organism evidence="4 5">
    <name type="scientific">Anaerorhabdus furcosa</name>
    <dbReference type="NCBI Taxonomy" id="118967"/>
    <lineage>
        <taxon>Bacteria</taxon>
        <taxon>Bacillati</taxon>
        <taxon>Bacillota</taxon>
        <taxon>Erysipelotrichia</taxon>
        <taxon>Erysipelotrichales</taxon>
        <taxon>Erysipelotrichaceae</taxon>
        <taxon>Anaerorhabdus</taxon>
    </lineage>
</organism>
<dbReference type="STRING" id="118967.SAMN02745191_1680"/>
<dbReference type="Gene3D" id="1.20.120.1760">
    <property type="match status" value="1"/>
</dbReference>
<dbReference type="GO" id="GO:0008654">
    <property type="term" value="P:phospholipid biosynthetic process"/>
    <property type="evidence" value="ECO:0007669"/>
    <property type="project" value="InterPro"/>
</dbReference>
<reference evidence="5" key="1">
    <citation type="submission" date="2017-02" db="EMBL/GenBank/DDBJ databases">
        <authorList>
            <person name="Varghese N."/>
            <person name="Submissions S."/>
        </authorList>
    </citation>
    <scope>NUCLEOTIDE SEQUENCE [LARGE SCALE GENOMIC DNA]</scope>
    <source>
        <strain evidence="5">ATCC 25662</strain>
    </source>
</reference>
<dbReference type="GO" id="GO:0016780">
    <property type="term" value="F:phosphotransferase activity, for other substituted phosphate groups"/>
    <property type="evidence" value="ECO:0007669"/>
    <property type="project" value="InterPro"/>
</dbReference>
<dbReference type="InterPro" id="IPR000462">
    <property type="entry name" value="CDP-OH_P_trans"/>
</dbReference>
<keyword evidence="1 2" id="KW-0808">Transferase</keyword>
<protein>
    <submittedName>
        <fullName evidence="4">CDP-diacylglycerol--glycerol-3-phosphate 3-phosphatidyltransferase</fullName>
    </submittedName>
</protein>
<name>A0A1T4NLX3_9FIRM</name>
<dbReference type="PROSITE" id="PS00379">
    <property type="entry name" value="CDP_ALCOHOL_P_TRANSF"/>
    <property type="match status" value="1"/>
</dbReference>
<accession>A0A1T4NLX3</accession>
<dbReference type="InterPro" id="IPR048254">
    <property type="entry name" value="CDP_ALCOHOL_P_TRANSF_CS"/>
</dbReference>
<feature type="transmembrane region" description="Helical" evidence="3">
    <location>
        <begin position="122"/>
        <end position="141"/>
    </location>
</feature>
<gene>
    <name evidence="4" type="ORF">SAMN02745191_1680</name>
</gene>
<dbReference type="Proteomes" id="UP000243297">
    <property type="component" value="Unassembled WGS sequence"/>
</dbReference>
<evidence type="ECO:0000256" key="3">
    <source>
        <dbReference type="SAM" id="Phobius"/>
    </source>
</evidence>
<feature type="transmembrane region" description="Helical" evidence="3">
    <location>
        <begin position="89"/>
        <end position="110"/>
    </location>
</feature>
<keyword evidence="5" id="KW-1185">Reference proteome</keyword>
<sequence length="184" mass="21049">MMVSIRKSIPNAITLLRIIFSLMLLFQEIRTISFFLLYSLCILSDILDGYLARKLNCSTTLGATFDSIADFIFACVMMIRLIPMVDGPSWIFTWIGFLFLFRILSLLIGIIRYRAIAFLHTIMNKITGLILVLFPVLFFFLNVEKTAIVLCFIASIATFEELLINSTAPILNRDIKSIFIENKE</sequence>
<keyword evidence="3" id="KW-1133">Transmembrane helix</keyword>
<evidence type="ECO:0000313" key="4">
    <source>
        <dbReference type="EMBL" id="SJZ79758.1"/>
    </source>
</evidence>
<evidence type="ECO:0000313" key="5">
    <source>
        <dbReference type="Proteomes" id="UP000243297"/>
    </source>
</evidence>
<dbReference type="GO" id="GO:0016020">
    <property type="term" value="C:membrane"/>
    <property type="evidence" value="ECO:0007669"/>
    <property type="project" value="InterPro"/>
</dbReference>
<feature type="transmembrane region" description="Helical" evidence="3">
    <location>
        <begin position="9"/>
        <end position="26"/>
    </location>
</feature>
<comment type="similarity">
    <text evidence="2">Belongs to the CDP-alcohol phosphatidyltransferase class-I family.</text>
</comment>